<dbReference type="STRING" id="69332.A0A388LG71"/>
<dbReference type="InterPro" id="IPR051345">
    <property type="entry name" value="Importin_beta-like_NTR"/>
</dbReference>
<organism evidence="3 4">
    <name type="scientific">Chara braunii</name>
    <name type="common">Braun's stonewort</name>
    <dbReference type="NCBI Taxonomy" id="69332"/>
    <lineage>
        <taxon>Eukaryota</taxon>
        <taxon>Viridiplantae</taxon>
        <taxon>Streptophyta</taxon>
        <taxon>Charophyceae</taxon>
        <taxon>Charales</taxon>
        <taxon>Characeae</taxon>
        <taxon>Chara</taxon>
    </lineage>
</organism>
<feature type="compositionally biased region" description="Basic and acidic residues" evidence="1">
    <location>
        <begin position="617"/>
        <end position="630"/>
    </location>
</feature>
<dbReference type="AlphaFoldDB" id="A0A388LG71"/>
<dbReference type="Gramene" id="GBG81304">
    <property type="protein sequence ID" value="GBG81304"/>
    <property type="gene ID" value="CBR_g31980"/>
</dbReference>
<sequence>MERFSDLVPHAIPPIVAINIVEYDDDNGNGLDDPDLDTCVAEAQAEIIALLRDSDPERRKKANEYITTLAADPAGWRVTFALALGPDDAPTTKRAETGNMVAEPSAIPADVRFFALNMLLSKVRLDWMQLSPADAQDLFEGLLRDVPRTEDSLVRSRLCIVVGAVAALAGPGICWELLERIFGNAAEEIPAMENSLALELLTALAEETLLRSRAHYWEVGECMQESCPSVLKLLQEVSLSAATGNNTALLTKAFKCLERWRQAGITLSELQTDYNPLLLALLESLGSHDTQVFEAAVNVLGELIMEVDVLPGREAAAHTVLKGLLGRKVIYIAAAREEADLEAGMRERAYGLVSLISALGFAESSMLLKGGEDAFALLDWLIDATGGGGGLGLEGASMAGEVWPKLSKVGKADKQGGLGMRTSLFRAALESLLRVSALPLGFVSWEESDIDKEDLIRFREDIVTEALTVCFKELGPAFLARLEKELTGGMSWQALEVALFAAGAASEVICAAADCATTNGRPAGLDWEFTEQDRIQATSFISGLFANLPGAAALMARDRSNAPAPLMVSSALQAIERFAGRAVLGKEMLEAGVTYAVNALHLSEDPYAYPEANSSRSDQRDQQDHQMELERHSPCTFSPLIAKMPGKTKLKSGTMWRPWRTVTTILYRVLAGPGIPAELLTTLVADLLRSGILNEDRDLQSRAFAVDLDRYYRDDGSEEDMND</sequence>
<evidence type="ECO:0000313" key="4">
    <source>
        <dbReference type="Proteomes" id="UP000265515"/>
    </source>
</evidence>
<dbReference type="Pfam" id="PF08389">
    <property type="entry name" value="Xpo1"/>
    <property type="match status" value="1"/>
</dbReference>
<dbReference type="Proteomes" id="UP000265515">
    <property type="component" value="Unassembled WGS sequence"/>
</dbReference>
<dbReference type="InterPro" id="IPR011989">
    <property type="entry name" value="ARM-like"/>
</dbReference>
<dbReference type="InterPro" id="IPR013598">
    <property type="entry name" value="Exportin-1/Importin-b-like"/>
</dbReference>
<dbReference type="OrthoDB" id="2016913at2759"/>
<protein>
    <recommendedName>
        <fullName evidence="2">Exportin-1/Importin-beta-like domain-containing protein</fullName>
    </recommendedName>
</protein>
<dbReference type="InterPro" id="IPR016024">
    <property type="entry name" value="ARM-type_fold"/>
</dbReference>
<gene>
    <name evidence="3" type="ORF">CBR_g31980</name>
</gene>
<keyword evidence="4" id="KW-1185">Reference proteome</keyword>
<dbReference type="PANTHER" id="PTHR12363:SF54">
    <property type="entry name" value="NUCLEAR TRANSPORT RECEPTOR"/>
    <property type="match status" value="1"/>
</dbReference>
<evidence type="ECO:0000256" key="1">
    <source>
        <dbReference type="SAM" id="MobiDB-lite"/>
    </source>
</evidence>
<proteinExistence type="predicted"/>
<accession>A0A388LG71</accession>
<comment type="caution">
    <text evidence="3">The sequence shown here is derived from an EMBL/GenBank/DDBJ whole genome shotgun (WGS) entry which is preliminary data.</text>
</comment>
<evidence type="ECO:0000313" key="3">
    <source>
        <dbReference type="EMBL" id="GBG81304.1"/>
    </source>
</evidence>
<feature type="domain" description="Exportin-1/Importin-beta-like" evidence="2">
    <location>
        <begin position="155"/>
        <end position="300"/>
    </location>
</feature>
<evidence type="ECO:0000259" key="2">
    <source>
        <dbReference type="Pfam" id="PF08389"/>
    </source>
</evidence>
<dbReference type="Gene3D" id="1.25.10.10">
    <property type="entry name" value="Leucine-rich Repeat Variant"/>
    <property type="match status" value="1"/>
</dbReference>
<dbReference type="SUPFAM" id="SSF48371">
    <property type="entry name" value="ARM repeat"/>
    <property type="match status" value="1"/>
</dbReference>
<reference evidence="3 4" key="1">
    <citation type="journal article" date="2018" name="Cell">
        <title>The Chara Genome: Secondary Complexity and Implications for Plant Terrestrialization.</title>
        <authorList>
            <person name="Nishiyama T."/>
            <person name="Sakayama H."/>
            <person name="Vries J.D."/>
            <person name="Buschmann H."/>
            <person name="Saint-Marcoux D."/>
            <person name="Ullrich K.K."/>
            <person name="Haas F.B."/>
            <person name="Vanderstraeten L."/>
            <person name="Becker D."/>
            <person name="Lang D."/>
            <person name="Vosolsobe S."/>
            <person name="Rombauts S."/>
            <person name="Wilhelmsson P.K.I."/>
            <person name="Janitza P."/>
            <person name="Kern R."/>
            <person name="Heyl A."/>
            <person name="Rumpler F."/>
            <person name="Villalobos L.I.A.C."/>
            <person name="Clay J.M."/>
            <person name="Skokan R."/>
            <person name="Toyoda A."/>
            <person name="Suzuki Y."/>
            <person name="Kagoshima H."/>
            <person name="Schijlen E."/>
            <person name="Tajeshwar N."/>
            <person name="Catarino B."/>
            <person name="Hetherington A.J."/>
            <person name="Saltykova A."/>
            <person name="Bonnot C."/>
            <person name="Breuninger H."/>
            <person name="Symeonidi A."/>
            <person name="Radhakrishnan G.V."/>
            <person name="Van Nieuwerburgh F."/>
            <person name="Deforce D."/>
            <person name="Chang C."/>
            <person name="Karol K.G."/>
            <person name="Hedrich R."/>
            <person name="Ulvskov P."/>
            <person name="Glockner G."/>
            <person name="Delwiche C.F."/>
            <person name="Petrasek J."/>
            <person name="Van de Peer Y."/>
            <person name="Friml J."/>
            <person name="Beilby M."/>
            <person name="Dolan L."/>
            <person name="Kohara Y."/>
            <person name="Sugano S."/>
            <person name="Fujiyama A."/>
            <person name="Delaux P.-M."/>
            <person name="Quint M."/>
            <person name="TheiBen G."/>
            <person name="Hagemann M."/>
            <person name="Harholt J."/>
            <person name="Dunand C."/>
            <person name="Zachgo S."/>
            <person name="Langdale J."/>
            <person name="Maumus F."/>
            <person name="Straeten D.V.D."/>
            <person name="Gould S.B."/>
            <person name="Rensing S.A."/>
        </authorList>
    </citation>
    <scope>NUCLEOTIDE SEQUENCE [LARGE SCALE GENOMIC DNA]</scope>
    <source>
        <strain evidence="3 4">S276</strain>
    </source>
</reference>
<dbReference type="GO" id="GO:0006606">
    <property type="term" value="P:protein import into nucleus"/>
    <property type="evidence" value="ECO:0007669"/>
    <property type="project" value="TreeGrafter"/>
</dbReference>
<dbReference type="PANTHER" id="PTHR12363">
    <property type="entry name" value="TRANSPORTIN 3 AND IMPORTIN 13"/>
    <property type="match status" value="1"/>
</dbReference>
<dbReference type="EMBL" id="BFEA01000370">
    <property type="protein sequence ID" value="GBG81304.1"/>
    <property type="molecule type" value="Genomic_DNA"/>
</dbReference>
<dbReference type="GO" id="GO:0005737">
    <property type="term" value="C:cytoplasm"/>
    <property type="evidence" value="ECO:0007669"/>
    <property type="project" value="TreeGrafter"/>
</dbReference>
<name>A0A388LG71_CHABU</name>
<feature type="region of interest" description="Disordered" evidence="1">
    <location>
        <begin position="608"/>
        <end position="630"/>
    </location>
</feature>